<dbReference type="AlphaFoldDB" id="A0A9P9I8D9"/>
<proteinExistence type="predicted"/>
<evidence type="ECO:0000313" key="3">
    <source>
        <dbReference type="Proteomes" id="UP000717696"/>
    </source>
</evidence>
<feature type="domain" description="Clr5" evidence="1">
    <location>
        <begin position="20"/>
        <end position="71"/>
    </location>
</feature>
<dbReference type="InterPro" id="IPR025676">
    <property type="entry name" value="Clr5_dom"/>
</dbReference>
<evidence type="ECO:0000259" key="1">
    <source>
        <dbReference type="Pfam" id="PF14420"/>
    </source>
</evidence>
<reference evidence="2" key="1">
    <citation type="journal article" date="2021" name="Nat. Commun.">
        <title>Genetic determinants of endophytism in the Arabidopsis root mycobiome.</title>
        <authorList>
            <person name="Mesny F."/>
            <person name="Miyauchi S."/>
            <person name="Thiergart T."/>
            <person name="Pickel B."/>
            <person name="Atanasova L."/>
            <person name="Karlsson M."/>
            <person name="Huettel B."/>
            <person name="Barry K.W."/>
            <person name="Haridas S."/>
            <person name="Chen C."/>
            <person name="Bauer D."/>
            <person name="Andreopoulos W."/>
            <person name="Pangilinan J."/>
            <person name="LaButti K."/>
            <person name="Riley R."/>
            <person name="Lipzen A."/>
            <person name="Clum A."/>
            <person name="Drula E."/>
            <person name="Henrissat B."/>
            <person name="Kohler A."/>
            <person name="Grigoriev I.V."/>
            <person name="Martin F.M."/>
            <person name="Hacquard S."/>
        </authorList>
    </citation>
    <scope>NUCLEOTIDE SEQUENCE</scope>
    <source>
        <strain evidence="2">MPI-CAGE-AT-0021</strain>
    </source>
</reference>
<organism evidence="2 3">
    <name type="scientific">Dactylonectria estremocensis</name>
    <dbReference type="NCBI Taxonomy" id="1079267"/>
    <lineage>
        <taxon>Eukaryota</taxon>
        <taxon>Fungi</taxon>
        <taxon>Dikarya</taxon>
        <taxon>Ascomycota</taxon>
        <taxon>Pezizomycotina</taxon>
        <taxon>Sordariomycetes</taxon>
        <taxon>Hypocreomycetidae</taxon>
        <taxon>Hypocreales</taxon>
        <taxon>Nectriaceae</taxon>
        <taxon>Dactylonectria</taxon>
    </lineage>
</organism>
<comment type="caution">
    <text evidence="2">The sequence shown here is derived from an EMBL/GenBank/DDBJ whole genome shotgun (WGS) entry which is preliminary data.</text>
</comment>
<sequence>MEIAEIVVHKRTNDQSYALEEWTRLRPLITRLYEQERMTRNEIVELLGEHLNFHVNEGMLQYRLGRWNLGKNRTKRAAENIVTQPSPPNIDSHKEVILRHISSYVDQYFENEDWTAETVSTDMIGDYLNWTYDNPHPLFNVFGYLHVFQLGTTRLGKEASL</sequence>
<dbReference type="EMBL" id="JAGMUU010000055">
    <property type="protein sequence ID" value="KAH7111646.1"/>
    <property type="molecule type" value="Genomic_DNA"/>
</dbReference>
<dbReference type="Proteomes" id="UP000717696">
    <property type="component" value="Unassembled WGS sequence"/>
</dbReference>
<evidence type="ECO:0000313" key="2">
    <source>
        <dbReference type="EMBL" id="KAH7111646.1"/>
    </source>
</evidence>
<keyword evidence="3" id="KW-1185">Reference proteome</keyword>
<dbReference type="Pfam" id="PF14420">
    <property type="entry name" value="Clr5"/>
    <property type="match status" value="1"/>
</dbReference>
<dbReference type="OrthoDB" id="5986190at2759"/>
<accession>A0A9P9I8D9</accession>
<protein>
    <recommendedName>
        <fullName evidence="1">Clr5 domain-containing protein</fullName>
    </recommendedName>
</protein>
<name>A0A9P9I8D9_9HYPO</name>
<gene>
    <name evidence="2" type="ORF">B0J13DRAFT_631751</name>
</gene>